<organism evidence="4 5">
    <name type="scientific">Jiella sonneratiae</name>
    <dbReference type="NCBI Taxonomy" id="2816856"/>
    <lineage>
        <taxon>Bacteria</taxon>
        <taxon>Pseudomonadati</taxon>
        <taxon>Pseudomonadota</taxon>
        <taxon>Alphaproteobacteria</taxon>
        <taxon>Hyphomicrobiales</taxon>
        <taxon>Aurantimonadaceae</taxon>
        <taxon>Jiella</taxon>
    </lineage>
</organism>
<keyword evidence="1" id="KW-0479">Metal-binding</keyword>
<dbReference type="RefSeq" id="WP_207348912.1">
    <property type="nucleotide sequence ID" value="NZ_JAFMPY010000001.1"/>
</dbReference>
<dbReference type="CDD" id="cd03885">
    <property type="entry name" value="M20_CPDG2"/>
    <property type="match status" value="1"/>
</dbReference>
<dbReference type="SUPFAM" id="SSF55031">
    <property type="entry name" value="Bacterial exopeptidase dimerisation domain"/>
    <property type="match status" value="1"/>
</dbReference>
<dbReference type="Pfam" id="PF01546">
    <property type="entry name" value="Peptidase_M20"/>
    <property type="match status" value="1"/>
</dbReference>
<protein>
    <submittedName>
        <fullName evidence="4">M20 family metallopeptidase</fullName>
    </submittedName>
</protein>
<dbReference type="Gene3D" id="3.30.70.360">
    <property type="match status" value="1"/>
</dbReference>
<name>A0ABS3IXX8_9HYPH</name>
<dbReference type="Proteomes" id="UP000664288">
    <property type="component" value="Unassembled WGS sequence"/>
</dbReference>
<sequence length="385" mass="39774">MTGVPLLTPADVDLSAFLAELRAWVEIETPSAEPGRVDALADRVEARARSGGLSVRRTPGTMGYGDLLCVAAQPAAESGRLLVLAHLDTVHPAGTLAGDLPWRDDGKGRVYGPGIYDMKSGALMALRALELASERAGAAMPPVEILFVSDEEVGSRSSRPAIEAAARRASHVLVVEPARDGGQIVVARKGVAIIDILVRGRASHAGTRPQDGRSAIREAARLVLRLEAMNDPLRGISVTVGTIRGGTGRNVVPAECRMEVDIRLPDAEAAAAVLAAVAALRPGDPEIAIEQTGGLNRPPFTQSAAARRLFDKAALLASDLGLDLKGQTTGGGSDGNFTAALGVPTLDGLGADGAGAHTLSEHILTDSLAARLALLANLMLTHGKG</sequence>
<dbReference type="InterPro" id="IPR050072">
    <property type="entry name" value="Peptidase_M20A"/>
</dbReference>
<keyword evidence="5" id="KW-1185">Reference proteome</keyword>
<keyword evidence="2" id="KW-0378">Hydrolase</keyword>
<evidence type="ECO:0000256" key="2">
    <source>
        <dbReference type="ARBA" id="ARBA00022801"/>
    </source>
</evidence>
<dbReference type="Pfam" id="PF07687">
    <property type="entry name" value="M20_dimer"/>
    <property type="match status" value="1"/>
</dbReference>
<dbReference type="PANTHER" id="PTHR43808:SF9">
    <property type="entry name" value="BLL0789 PROTEIN"/>
    <property type="match status" value="1"/>
</dbReference>
<dbReference type="PANTHER" id="PTHR43808">
    <property type="entry name" value="ACETYLORNITHINE DEACETYLASE"/>
    <property type="match status" value="1"/>
</dbReference>
<proteinExistence type="predicted"/>
<dbReference type="SUPFAM" id="SSF53187">
    <property type="entry name" value="Zn-dependent exopeptidases"/>
    <property type="match status" value="1"/>
</dbReference>
<evidence type="ECO:0000313" key="5">
    <source>
        <dbReference type="Proteomes" id="UP000664288"/>
    </source>
</evidence>
<accession>A0ABS3IXX8</accession>
<dbReference type="InterPro" id="IPR002933">
    <property type="entry name" value="Peptidase_M20"/>
</dbReference>
<gene>
    <name evidence="4" type="ORF">J1C47_01335</name>
</gene>
<evidence type="ECO:0000259" key="3">
    <source>
        <dbReference type="Pfam" id="PF07687"/>
    </source>
</evidence>
<evidence type="ECO:0000256" key="1">
    <source>
        <dbReference type="ARBA" id="ARBA00022723"/>
    </source>
</evidence>
<reference evidence="4 5" key="1">
    <citation type="submission" date="2021-03" db="EMBL/GenBank/DDBJ databases">
        <title>Whole genome sequence of Jiella sp. MQZ13P-4.</title>
        <authorList>
            <person name="Tuo L."/>
        </authorList>
    </citation>
    <scope>NUCLEOTIDE SEQUENCE [LARGE SCALE GENOMIC DNA]</scope>
    <source>
        <strain evidence="4 5">MQZ13P-4</strain>
    </source>
</reference>
<feature type="domain" description="Peptidase M20 dimerisation" evidence="3">
    <location>
        <begin position="186"/>
        <end position="279"/>
    </location>
</feature>
<dbReference type="PIRSF" id="PIRSF037238">
    <property type="entry name" value="Carboxypeptidase_G2"/>
    <property type="match status" value="1"/>
</dbReference>
<comment type="caution">
    <text evidence="4">The sequence shown here is derived from an EMBL/GenBank/DDBJ whole genome shotgun (WGS) entry which is preliminary data.</text>
</comment>
<dbReference type="InterPro" id="IPR011650">
    <property type="entry name" value="Peptidase_M20_dimer"/>
</dbReference>
<dbReference type="InterPro" id="IPR036264">
    <property type="entry name" value="Bact_exopeptidase_dim_dom"/>
</dbReference>
<dbReference type="EMBL" id="JAFMPY010000001">
    <property type="protein sequence ID" value="MBO0902271.1"/>
    <property type="molecule type" value="Genomic_DNA"/>
</dbReference>
<evidence type="ECO:0000313" key="4">
    <source>
        <dbReference type="EMBL" id="MBO0902271.1"/>
    </source>
</evidence>
<dbReference type="Gene3D" id="3.40.630.10">
    <property type="entry name" value="Zn peptidases"/>
    <property type="match status" value="1"/>
</dbReference>
<dbReference type="InterPro" id="IPR017150">
    <property type="entry name" value="Pept_M20_glutamate_carboxypep"/>
</dbReference>